<keyword evidence="4" id="KW-0472">Membrane</keyword>
<dbReference type="Gene3D" id="2.40.260.10">
    <property type="entry name" value="Sortase"/>
    <property type="match status" value="1"/>
</dbReference>
<gene>
    <name evidence="5" type="ORF">BW732_05505</name>
</gene>
<protein>
    <recommendedName>
        <fullName evidence="7">Class C sortase</fullName>
    </recommendedName>
</protein>
<evidence type="ECO:0000256" key="3">
    <source>
        <dbReference type="SAM" id="Coils"/>
    </source>
</evidence>
<keyword evidence="1" id="KW-0378">Hydrolase</keyword>
<feature type="active site" description="Acyl-thioester intermediate" evidence="2">
    <location>
        <position position="174"/>
    </location>
</feature>
<dbReference type="NCBIfam" id="TIGR01076">
    <property type="entry name" value="sortase_fam"/>
    <property type="match status" value="1"/>
</dbReference>
<keyword evidence="6" id="KW-1185">Reference proteome</keyword>
<evidence type="ECO:0000313" key="6">
    <source>
        <dbReference type="Proteomes" id="UP000188246"/>
    </source>
</evidence>
<evidence type="ECO:0008006" key="7">
    <source>
        <dbReference type="Google" id="ProtNLM"/>
    </source>
</evidence>
<sequence length="238" mass="26573">MERFDEELRQKNKVLQKKKQLLEEKNQEQQTLPLGAPIEELITGEQTDGHSGLTKEMFQAHSLGRVVIPKVAIDVPLFDETTETLLQEGVTLLQGTSQPTGGKGRHTVITGHTGLPNKTLFTPINQLTIGDTIYVRALDQDLAYQVEQVKIVLPDDLTDLECVEGQDLLTLVTCTPIQINSHRLLVRAHRIPVTEKQVETSVAHINRKHTRHLLFYGMITVIISLGSAVIIGRQLLNV</sequence>
<feature type="transmembrane region" description="Helical" evidence="4">
    <location>
        <begin position="213"/>
        <end position="236"/>
    </location>
</feature>
<keyword evidence="3" id="KW-0175">Coiled coil</keyword>
<dbReference type="STRING" id="633807.BW732_05505"/>
<dbReference type="InterPro" id="IPR023365">
    <property type="entry name" value="Sortase_dom-sf"/>
</dbReference>
<dbReference type="GO" id="GO:0016787">
    <property type="term" value="F:hydrolase activity"/>
    <property type="evidence" value="ECO:0007669"/>
    <property type="project" value="UniProtKB-KW"/>
</dbReference>
<accession>A0A1Q2D642</accession>
<dbReference type="InterPro" id="IPR005754">
    <property type="entry name" value="Sortase"/>
</dbReference>
<dbReference type="Proteomes" id="UP000188246">
    <property type="component" value="Chromosome"/>
</dbReference>
<keyword evidence="4" id="KW-0812">Transmembrane</keyword>
<dbReference type="NCBIfam" id="NF033745">
    <property type="entry name" value="class_C_sortase"/>
    <property type="match status" value="1"/>
</dbReference>
<dbReference type="SUPFAM" id="SSF63817">
    <property type="entry name" value="Sortase"/>
    <property type="match status" value="1"/>
</dbReference>
<evidence type="ECO:0000256" key="4">
    <source>
        <dbReference type="SAM" id="Phobius"/>
    </source>
</evidence>
<dbReference type="CDD" id="cd05827">
    <property type="entry name" value="Sortase_C"/>
    <property type="match status" value="1"/>
</dbReference>
<dbReference type="InterPro" id="IPR042002">
    <property type="entry name" value="Sortase_C"/>
</dbReference>
<dbReference type="EMBL" id="CP019609">
    <property type="protein sequence ID" value="AQP53747.1"/>
    <property type="molecule type" value="Genomic_DNA"/>
</dbReference>
<proteinExistence type="predicted"/>
<evidence type="ECO:0000256" key="2">
    <source>
        <dbReference type="PIRSR" id="PIRSR605754-1"/>
    </source>
</evidence>
<evidence type="ECO:0000256" key="1">
    <source>
        <dbReference type="ARBA" id="ARBA00022801"/>
    </source>
</evidence>
<dbReference type="Pfam" id="PF04203">
    <property type="entry name" value="Sortase"/>
    <property type="match status" value="1"/>
</dbReference>
<organism evidence="5 6">
    <name type="scientific">Vagococcus penaei</name>
    <dbReference type="NCBI Taxonomy" id="633807"/>
    <lineage>
        <taxon>Bacteria</taxon>
        <taxon>Bacillati</taxon>
        <taxon>Bacillota</taxon>
        <taxon>Bacilli</taxon>
        <taxon>Lactobacillales</taxon>
        <taxon>Enterococcaceae</taxon>
        <taxon>Vagococcus</taxon>
    </lineage>
</organism>
<evidence type="ECO:0000313" key="5">
    <source>
        <dbReference type="EMBL" id="AQP53747.1"/>
    </source>
</evidence>
<name>A0A1Q2D642_9ENTE</name>
<feature type="active site" description="Proton donor/acceptor" evidence="2">
    <location>
        <position position="112"/>
    </location>
</feature>
<feature type="coiled-coil region" evidence="3">
    <location>
        <begin position="1"/>
        <end position="32"/>
    </location>
</feature>
<reference evidence="5 6" key="1">
    <citation type="journal article" date="2010" name="Int. J. Syst. Evol. Microbiol.">
        <title>Vagococcus penaei sp. nov., isolated from spoilage microbiota of cooked shrimp (Penaeus vannamei).</title>
        <authorList>
            <person name="Jaffres E."/>
            <person name="Prevost H."/>
            <person name="Rossero A."/>
            <person name="Joffraud J.J."/>
            <person name="Dousset X."/>
        </authorList>
    </citation>
    <scope>NUCLEOTIDE SEQUENCE [LARGE SCALE GENOMIC DNA]</scope>
    <source>
        <strain evidence="5 6">CD276</strain>
    </source>
</reference>
<dbReference type="AlphaFoldDB" id="A0A1Q2D642"/>
<keyword evidence="4" id="KW-1133">Transmembrane helix</keyword>
<dbReference type="KEGG" id="vpi:BW732_05505"/>